<evidence type="ECO:0000313" key="3">
    <source>
        <dbReference type="Proteomes" id="UP000784294"/>
    </source>
</evidence>
<reference evidence="2" key="1">
    <citation type="submission" date="2018-11" db="EMBL/GenBank/DDBJ databases">
        <authorList>
            <consortium name="Pathogen Informatics"/>
        </authorList>
    </citation>
    <scope>NUCLEOTIDE SEQUENCE</scope>
</reference>
<dbReference type="EMBL" id="CAAALY010054173">
    <property type="protein sequence ID" value="VEL21997.1"/>
    <property type="molecule type" value="Genomic_DNA"/>
</dbReference>
<name>A0A448WWP6_9PLAT</name>
<comment type="caution">
    <text evidence="2">The sequence shown here is derived from an EMBL/GenBank/DDBJ whole genome shotgun (WGS) entry which is preliminary data.</text>
</comment>
<sequence length="149" mass="16505">MHTLRDAWQHRGLCDGCLGNSLYDCIFATASSTFSSAPPQPRPRTELREPLHVPSHVRSGHMTPSTEEAPESQTRFVIGSTTLSAPPQLNTCTSFVCYKRLSARITRTTFLLLIHHPSKSLVSDTAETIKDVYQANHTSWNVSKLSAIP</sequence>
<dbReference type="AlphaFoldDB" id="A0A448WWP6"/>
<keyword evidence="3" id="KW-1185">Reference proteome</keyword>
<feature type="region of interest" description="Disordered" evidence="1">
    <location>
        <begin position="34"/>
        <end position="72"/>
    </location>
</feature>
<gene>
    <name evidence="2" type="ORF">PXEA_LOCUS15437</name>
</gene>
<accession>A0A448WWP6</accession>
<protein>
    <submittedName>
        <fullName evidence="2">Uncharacterized protein</fullName>
    </submittedName>
</protein>
<organism evidence="2 3">
    <name type="scientific">Protopolystoma xenopodis</name>
    <dbReference type="NCBI Taxonomy" id="117903"/>
    <lineage>
        <taxon>Eukaryota</taxon>
        <taxon>Metazoa</taxon>
        <taxon>Spiralia</taxon>
        <taxon>Lophotrochozoa</taxon>
        <taxon>Platyhelminthes</taxon>
        <taxon>Monogenea</taxon>
        <taxon>Polyopisthocotylea</taxon>
        <taxon>Polystomatidea</taxon>
        <taxon>Polystomatidae</taxon>
        <taxon>Protopolystoma</taxon>
    </lineage>
</organism>
<evidence type="ECO:0000313" key="2">
    <source>
        <dbReference type="EMBL" id="VEL21997.1"/>
    </source>
</evidence>
<proteinExistence type="predicted"/>
<evidence type="ECO:0000256" key="1">
    <source>
        <dbReference type="SAM" id="MobiDB-lite"/>
    </source>
</evidence>
<dbReference type="Proteomes" id="UP000784294">
    <property type="component" value="Unassembled WGS sequence"/>
</dbReference>
<feature type="compositionally biased region" description="Polar residues" evidence="1">
    <location>
        <begin position="62"/>
        <end position="72"/>
    </location>
</feature>